<dbReference type="AlphaFoldDB" id="A0A2T9Z5Q9"/>
<dbReference type="PANTHER" id="PTHR13335">
    <property type="entry name" value="TARGET OF RAPAMYCIN COMPLEX 2 SUBUNIT MAPKAP1"/>
    <property type="match status" value="1"/>
</dbReference>
<dbReference type="STRING" id="61424.A0A2T9Z5Q9"/>
<feature type="region of interest" description="Disordered" evidence="2">
    <location>
        <begin position="476"/>
        <end position="502"/>
    </location>
</feature>
<proteinExistence type="inferred from homology"/>
<feature type="compositionally biased region" description="Basic and acidic residues" evidence="2">
    <location>
        <begin position="174"/>
        <end position="184"/>
    </location>
</feature>
<evidence type="ECO:0000259" key="3">
    <source>
        <dbReference type="Pfam" id="PF16978"/>
    </source>
</evidence>
<dbReference type="InterPro" id="IPR031313">
    <property type="entry name" value="Sin1_PH_dom"/>
</dbReference>
<dbReference type="GO" id="GO:0031932">
    <property type="term" value="C:TORC2 complex"/>
    <property type="evidence" value="ECO:0007669"/>
    <property type="project" value="InterPro"/>
</dbReference>
<gene>
    <name evidence="5" type="ORF">BB559_000260</name>
</gene>
<feature type="domain" description="SIN1-type PH" evidence="4">
    <location>
        <begin position="1167"/>
        <end position="1255"/>
    </location>
</feature>
<evidence type="ECO:0000259" key="4">
    <source>
        <dbReference type="Pfam" id="PF16979"/>
    </source>
</evidence>
<dbReference type="Pfam" id="PF16978">
    <property type="entry name" value="CRIM"/>
    <property type="match status" value="1"/>
</dbReference>
<dbReference type="InterPro" id="IPR031567">
    <property type="entry name" value="CRIM_dom"/>
</dbReference>
<comment type="similarity">
    <text evidence="1">Belongs to the SIN1 family.</text>
</comment>
<dbReference type="GO" id="GO:0038203">
    <property type="term" value="P:TORC2 signaling"/>
    <property type="evidence" value="ECO:0007669"/>
    <property type="project" value="TreeGrafter"/>
</dbReference>
<evidence type="ECO:0000256" key="2">
    <source>
        <dbReference type="SAM" id="MobiDB-lite"/>
    </source>
</evidence>
<feature type="region of interest" description="Disordered" evidence="2">
    <location>
        <begin position="636"/>
        <end position="671"/>
    </location>
</feature>
<reference evidence="5 6" key="1">
    <citation type="journal article" date="2018" name="MBio">
        <title>Comparative Genomics Reveals the Core Gene Toolbox for the Fungus-Insect Symbiosis.</title>
        <authorList>
            <person name="Wang Y."/>
            <person name="Stata M."/>
            <person name="Wang W."/>
            <person name="Stajich J.E."/>
            <person name="White M.M."/>
            <person name="Moncalvo J.M."/>
        </authorList>
    </citation>
    <scope>NUCLEOTIDE SEQUENCE [LARGE SCALE GENOMIC DNA]</scope>
    <source>
        <strain evidence="5 6">AUS-77-4</strain>
    </source>
</reference>
<dbReference type="GO" id="GO:0005886">
    <property type="term" value="C:plasma membrane"/>
    <property type="evidence" value="ECO:0007669"/>
    <property type="project" value="TreeGrafter"/>
</dbReference>
<feature type="region of interest" description="Disordered" evidence="2">
    <location>
        <begin position="288"/>
        <end position="322"/>
    </location>
</feature>
<comment type="caution">
    <text evidence="5">The sequence shown here is derived from an EMBL/GenBank/DDBJ whole genome shotgun (WGS) entry which is preliminary data.</text>
</comment>
<dbReference type="OrthoDB" id="241990at2759"/>
<name>A0A2T9Z5Q9_9FUNG</name>
<evidence type="ECO:0000313" key="5">
    <source>
        <dbReference type="EMBL" id="PVU99945.1"/>
    </source>
</evidence>
<feature type="compositionally biased region" description="Polar residues" evidence="2">
    <location>
        <begin position="636"/>
        <end position="655"/>
    </location>
</feature>
<feature type="region of interest" description="Disordered" evidence="2">
    <location>
        <begin position="174"/>
        <end position="194"/>
    </location>
</feature>
<dbReference type="PANTHER" id="PTHR13335:SF1">
    <property type="entry name" value="TARGET OF RAPAMYCIN COMPLEX 2 SUBUNIT MAPKAP1"/>
    <property type="match status" value="1"/>
</dbReference>
<organism evidence="5 6">
    <name type="scientific">Furculomyces boomerangus</name>
    <dbReference type="NCBI Taxonomy" id="61424"/>
    <lineage>
        <taxon>Eukaryota</taxon>
        <taxon>Fungi</taxon>
        <taxon>Fungi incertae sedis</taxon>
        <taxon>Zoopagomycota</taxon>
        <taxon>Kickxellomycotina</taxon>
        <taxon>Harpellomycetes</taxon>
        <taxon>Harpellales</taxon>
        <taxon>Harpellaceae</taxon>
        <taxon>Furculomyces</taxon>
    </lineage>
</organism>
<dbReference type="Proteomes" id="UP000245699">
    <property type="component" value="Unassembled WGS sequence"/>
</dbReference>
<dbReference type="Gene3D" id="2.30.29.30">
    <property type="entry name" value="Pleckstrin-homology domain (PH domain)/Phosphotyrosine-binding domain (PTB)"/>
    <property type="match status" value="1"/>
</dbReference>
<dbReference type="Pfam" id="PF16979">
    <property type="entry name" value="SIN1_PH"/>
    <property type="match status" value="1"/>
</dbReference>
<sequence length="1255" mass="140847">MSTLFDEQFLIHQFRKNFLQNKDGVCENVISSSQVDLLEEKHTNPYIHIFYKEMDSTQEKSNDKLEKGNDFDLSPGYANDIFGLGNQFKKLEMDSSINFNFHPIQKDFGNDNGIGNGFGISHPKDKYIAKPPNYTTLREPTSVKPNTDVHKKDIKLDMEIKNYFEKLNFQSEKASEKSSEEFSKPSKVSDNNKFKPKTNLIIQTQESIRKLSFDKKLPVTPSKSGTEKILSKINSINKKKSLNNPQKIKLDQDIENEYVEIILHKTKEPSKKNYKQLKLNQNQQTNFSSVADSNNLSPLPESNANTQKDNMSQYQTIDSKSKRSTSVFSYSQGIPLLHLNSTRNDNSANKGNYLLELKNHSHGKLIAKTPKENEFHEDGAQSTTKTKRSLTFPSILNSENNLEIDFVDASQNGNETAENKSESHQLYLDDVIELRNPKKREFSIDNSIQNQRYFDLMKTSEEIPLKFDDKQNKMKFRARPKKPPINSRSSFEPHKRPMSMRFDFPKKGTMAAIRPISILFSSGESDDELGIDNENSFDYEYQNDYKFSENNVHDINDVNRESRPFSLGINIENEKTKSLEKNTLSRMGNDEFLNRKSLTSKHVSAELSKSVDSTSTGINLEPLDFLDEHYQYSPTIKNISNRDSQTNSEFSSGNKKMNRRSSVPVGHKSEGTKPSGLALMLMDFELRRSGNPFESEYSKYQGVGNMILKLQIFLPQQLVIKTPKISFYSMEVSLGRSTTTEQAIGFTLYQYLDQSNKESLLPKNLMSVEYWCMRIAEPDGEIDYDFPVLDRNQKISQFGSLDFALCQATPEQIAATTKANNLTENKNIEAWPFDNLQKETEFELMGISNAFDSNQNNVYNLDSSKQKATVSDTINNMGSTVTTFLKKTSDGVNADTQSGLPSARSDFQNTNINNPLNQVNGLTRLLKIFLWQDKFGFAISGFSGGFSSSDGSEPVLHSTTVNVPLLYSIHDVLLLVCRKYGFNEKQFSLVNTKNPTMYIDQSTIVNNLAPDDEMYLLPSNIFSKADTKIPKNMFGLTNSNSTSMTNVSSAGTMGNSLLTTNINSGNKGMGIGGSSMAPNSVAPMSGAGNNIGGASPGLTLFQTSSSGAVHGGNHSYNYGMNMQSMMLSGTILGRMPSTAVSAMPGSASGMQGSAMINGGRYERFTSNRSFTVLRKVQLFTKVEMTLVIEGEFMALIPQDKLKSNISNTITFHIYDLLIKKNNKMGKKLKFIVNSVPVKKSYDIEALSVTDANEIC</sequence>
<protein>
    <recommendedName>
        <fullName evidence="7">Sin1 middle CRIM domain-containing protein</fullName>
    </recommendedName>
</protein>
<dbReference type="EMBL" id="MBFT01000011">
    <property type="protein sequence ID" value="PVU99945.1"/>
    <property type="molecule type" value="Genomic_DNA"/>
</dbReference>
<evidence type="ECO:0008006" key="7">
    <source>
        <dbReference type="Google" id="ProtNLM"/>
    </source>
</evidence>
<dbReference type="GO" id="GO:0005546">
    <property type="term" value="F:phosphatidylinositol-4,5-bisphosphate binding"/>
    <property type="evidence" value="ECO:0007669"/>
    <property type="project" value="TreeGrafter"/>
</dbReference>
<accession>A0A2T9Z5Q9</accession>
<dbReference type="GO" id="GO:0005737">
    <property type="term" value="C:cytoplasm"/>
    <property type="evidence" value="ECO:0007669"/>
    <property type="project" value="TreeGrafter"/>
</dbReference>
<dbReference type="InterPro" id="IPR008828">
    <property type="entry name" value="Sin1/Avo1"/>
</dbReference>
<evidence type="ECO:0000256" key="1">
    <source>
        <dbReference type="ARBA" id="ARBA00009407"/>
    </source>
</evidence>
<keyword evidence="6" id="KW-1185">Reference proteome</keyword>
<feature type="domain" description="CRIM" evidence="3">
    <location>
        <begin position="675"/>
        <end position="814"/>
    </location>
</feature>
<evidence type="ECO:0000313" key="6">
    <source>
        <dbReference type="Proteomes" id="UP000245699"/>
    </source>
</evidence>
<dbReference type="InterPro" id="IPR011993">
    <property type="entry name" value="PH-like_dom_sf"/>
</dbReference>